<evidence type="ECO:0000256" key="10">
    <source>
        <dbReference type="ARBA" id="ARBA00022989"/>
    </source>
</evidence>
<dbReference type="InterPro" id="IPR005467">
    <property type="entry name" value="His_kinase_dom"/>
</dbReference>
<sequence>YHGAYQPASLQRALVPHEPPGSPKPPLIVTLSNNTLLPFSINLPQLAQLLHPQSWVVFVCRSDFAPLDSIPFIHPSRSDTHTIFYFYLGEVEKARKVGQLHIIFRPALRPAETTFVPPGRPSQHTTATSSSNSFRLPLAVLSIIDPQHHNVPLRRAPRIILHDGESENGARDQVPRERRNRRCRVAALGHQLLSSSLPIMRIAIREQLAAFVLLAVLVSLAIVSIPTWIYVNRFVVDIERESLQLTASLKASRISAELGLVETIAMTISSRILVQTALTNFYSTGKREWEEAREDLASALAVSTSSGLLQIRLYSRNETGSSNGGLLNVTSAAVPEIILPYTGASGSNVRLGDTEQGYPPTLFPNLTYVNLGHPSSVRNNTTAFAAEAFEGVRIARDGGLLLGPLVLNETASLLSVTIPVRDNNDTFILGYMTVVALAESLTAVQESREGLGKSGQVLLIGPTERSNRFNTSLPASNATFTPDRDEFGNVLVKFVLPPKNPEGQDDRHDMHQFVSEFGNRAFPVKNYPAALDAFSNRYDTVNNASALLNTRNEQGARVAVGFARTQTPLANWTVIVEKAKWEAYKPINTLRNILLGTVFGTVGLIALLVIPCAHLSVLPIRKLKAATEKSVNPPGYEESFVDSDSEFDEELPSSGGQSRRSRKKGPIAKFIRRLQGKSTGPSSSRDVARRMFKIPAKVDDRKHIITDELTELTRTFNDMSDELVKQYLSLEVKVALRTRELEESKKAAEAANESKTLFIANISHELKTPLNGILGMCAVCMEENDIVRIKQSLKTLYKSGDLLLHLLEDLLSFSKNQIGQQLNLELREFRLADIRSQILTIFDKQVREGKINFSVDFISSDNIEFSTSPDRTNGETRLPAIGPYGTGRLKDMCLWGDQHRILQVIINLVSNSLKFTPHNGSVSVRIKCLGEAESLPENDSRASSISKNSRNNSRPGRPRQRGSASSANSGGSAGRNSTHKFNGAGTALSINPMDPKATPHVQVRERSPTPPPPGAKSYVFQFEVQDTGPGIPDHMQQKVFEPFVQGDLGLSKKFGGTGLGLSICHQLAGLMGGSIKLRSTVGVGTTFTMLIPLKYVKDRTSSTASSSVKSRPTSVDASDMEPQRVAPNPPKPAAETKSAKALNPQPRLVGLSQPYFAADPPTIKSAEQKMAVIDRAMASKGGQGRLRVLVADDNSTNIEVVSRMLKLEDVYDVTIAKDGQEAYDMVKATMEKNQAFDVIFMDVQMPNLDGLQSTRLIREMGYTSPIVALTAFSEESNVKECIDSGMDEFLAKPIRRPALKQVLKKFATIPEEPENEKRSSSLKPNARTNGHAVHPHKEIENGAPREKHG</sequence>
<evidence type="ECO:0000256" key="13">
    <source>
        <dbReference type="ARBA" id="ARBA00023180"/>
    </source>
</evidence>
<evidence type="ECO:0000256" key="7">
    <source>
        <dbReference type="ARBA" id="ARBA00022741"/>
    </source>
</evidence>
<dbReference type="FunFam" id="1.10.287.130:FF:000004">
    <property type="entry name" value="Ethylene receptor 1"/>
    <property type="match status" value="1"/>
</dbReference>
<evidence type="ECO:0000256" key="15">
    <source>
        <dbReference type="SAM" id="MobiDB-lite"/>
    </source>
</evidence>
<dbReference type="SMART" id="SM00387">
    <property type="entry name" value="HATPase_c"/>
    <property type="match status" value="1"/>
</dbReference>
<dbReference type="InterPro" id="IPR011006">
    <property type="entry name" value="CheY-like_superfamily"/>
</dbReference>
<dbReference type="Proteomes" id="UP000782241">
    <property type="component" value="Unassembled WGS sequence"/>
</dbReference>
<dbReference type="InterPro" id="IPR050956">
    <property type="entry name" value="2C_system_His_kinase"/>
</dbReference>
<dbReference type="CDD" id="cd00082">
    <property type="entry name" value="HisKA"/>
    <property type="match status" value="1"/>
</dbReference>
<organism evidence="19 20">
    <name type="scientific">Fusarium avenaceum</name>
    <dbReference type="NCBI Taxonomy" id="40199"/>
    <lineage>
        <taxon>Eukaryota</taxon>
        <taxon>Fungi</taxon>
        <taxon>Dikarya</taxon>
        <taxon>Ascomycota</taxon>
        <taxon>Pezizomycotina</taxon>
        <taxon>Sordariomycetes</taxon>
        <taxon>Hypocreomycetidae</taxon>
        <taxon>Hypocreales</taxon>
        <taxon>Nectriaceae</taxon>
        <taxon>Fusarium</taxon>
        <taxon>Fusarium tricinctum species complex</taxon>
    </lineage>
</organism>
<dbReference type="InterPro" id="IPR004358">
    <property type="entry name" value="Sig_transdc_His_kin-like_C"/>
</dbReference>
<proteinExistence type="predicted"/>
<evidence type="ECO:0000256" key="12">
    <source>
        <dbReference type="ARBA" id="ARBA00023136"/>
    </source>
</evidence>
<evidence type="ECO:0000256" key="6">
    <source>
        <dbReference type="ARBA" id="ARBA00022692"/>
    </source>
</evidence>
<dbReference type="Pfam" id="PF00512">
    <property type="entry name" value="HisKA"/>
    <property type="match status" value="1"/>
</dbReference>
<keyword evidence="6 16" id="KW-0812">Transmembrane</keyword>
<dbReference type="Gene3D" id="3.40.50.2300">
    <property type="match status" value="1"/>
</dbReference>
<dbReference type="GO" id="GO:0007234">
    <property type="term" value="P:osmosensory signaling via phosphorelay pathway"/>
    <property type="evidence" value="ECO:0007669"/>
    <property type="project" value="UniProtKB-ARBA"/>
</dbReference>
<feature type="compositionally biased region" description="Basic and acidic residues" evidence="15">
    <location>
        <begin position="1335"/>
        <end position="1349"/>
    </location>
</feature>
<keyword evidence="4 14" id="KW-0597">Phosphoprotein</keyword>
<dbReference type="InterPro" id="IPR003661">
    <property type="entry name" value="HisK_dim/P_dom"/>
</dbReference>
<dbReference type="PANTHER" id="PTHR43719">
    <property type="entry name" value="TWO-COMPONENT HISTIDINE KINASE"/>
    <property type="match status" value="1"/>
</dbReference>
<dbReference type="InterPro" id="IPR001789">
    <property type="entry name" value="Sig_transdc_resp-reg_receiver"/>
</dbReference>
<dbReference type="GO" id="GO:0005886">
    <property type="term" value="C:plasma membrane"/>
    <property type="evidence" value="ECO:0007669"/>
    <property type="project" value="UniProtKB-ARBA"/>
</dbReference>
<feature type="transmembrane region" description="Helical" evidence="16">
    <location>
        <begin position="593"/>
        <end position="617"/>
    </location>
</feature>
<evidence type="ECO:0000313" key="20">
    <source>
        <dbReference type="Proteomes" id="UP000782241"/>
    </source>
</evidence>
<feature type="domain" description="Response regulatory" evidence="18">
    <location>
        <begin position="1187"/>
        <end position="1307"/>
    </location>
</feature>
<keyword evidence="11" id="KW-0902">Two-component regulatory system</keyword>
<dbReference type="Pfam" id="PF00072">
    <property type="entry name" value="Response_reg"/>
    <property type="match status" value="1"/>
</dbReference>
<evidence type="ECO:0000256" key="9">
    <source>
        <dbReference type="ARBA" id="ARBA00022840"/>
    </source>
</evidence>
<feature type="compositionally biased region" description="Acidic residues" evidence="15">
    <location>
        <begin position="639"/>
        <end position="651"/>
    </location>
</feature>
<feature type="modified residue" description="4-aspartylphosphate" evidence="14">
    <location>
        <position position="1242"/>
    </location>
</feature>
<dbReference type="SUPFAM" id="SSF52172">
    <property type="entry name" value="CheY-like"/>
    <property type="match status" value="1"/>
</dbReference>
<dbReference type="PRINTS" id="PR00344">
    <property type="entry name" value="BCTRLSENSOR"/>
</dbReference>
<keyword evidence="7" id="KW-0547">Nucleotide-binding</keyword>
<evidence type="ECO:0000256" key="16">
    <source>
        <dbReference type="SAM" id="Phobius"/>
    </source>
</evidence>
<dbReference type="Gene3D" id="1.10.287.130">
    <property type="match status" value="1"/>
</dbReference>
<evidence type="ECO:0000259" key="17">
    <source>
        <dbReference type="PROSITE" id="PS50109"/>
    </source>
</evidence>
<dbReference type="CDD" id="cd16922">
    <property type="entry name" value="HATPase_EvgS-ArcB-TorS-like"/>
    <property type="match status" value="1"/>
</dbReference>
<dbReference type="EMBL" id="JAGPUO010000022">
    <property type="protein sequence ID" value="KAG5656287.1"/>
    <property type="molecule type" value="Genomic_DNA"/>
</dbReference>
<dbReference type="FunFam" id="3.40.50.2300:FF:000289">
    <property type="entry name" value="Osmosensing histidine protein kinase SLN1"/>
    <property type="match status" value="1"/>
</dbReference>
<comment type="catalytic activity">
    <reaction evidence="1">
        <text>ATP + protein L-histidine = ADP + protein N-phospho-L-histidine.</text>
        <dbReference type="EC" id="2.7.13.3"/>
    </reaction>
</comment>
<dbReference type="InterPro" id="IPR036890">
    <property type="entry name" value="HATPase_C_sf"/>
</dbReference>
<feature type="region of interest" description="Disordered" evidence="15">
    <location>
        <begin position="1308"/>
        <end position="1349"/>
    </location>
</feature>
<dbReference type="SMART" id="SM00388">
    <property type="entry name" value="HisKA"/>
    <property type="match status" value="1"/>
</dbReference>
<evidence type="ECO:0000256" key="5">
    <source>
        <dbReference type="ARBA" id="ARBA00022679"/>
    </source>
</evidence>
<feature type="transmembrane region" description="Helical" evidence="16">
    <location>
        <begin position="210"/>
        <end position="231"/>
    </location>
</feature>
<dbReference type="GO" id="GO:0000155">
    <property type="term" value="F:phosphorelay sensor kinase activity"/>
    <property type="evidence" value="ECO:0007669"/>
    <property type="project" value="InterPro"/>
</dbReference>
<protein>
    <recommendedName>
        <fullName evidence="3">histidine kinase</fullName>
        <ecNumber evidence="3">2.7.13.3</ecNumber>
    </recommendedName>
</protein>
<evidence type="ECO:0000313" key="19">
    <source>
        <dbReference type="EMBL" id="KAG5656287.1"/>
    </source>
</evidence>
<dbReference type="SUPFAM" id="SSF47384">
    <property type="entry name" value="Homodimeric domain of signal transducing histidine kinase"/>
    <property type="match status" value="1"/>
</dbReference>
<keyword evidence="12 16" id="KW-0472">Membrane</keyword>
<comment type="caution">
    <text evidence="19">The sequence shown here is derived from an EMBL/GenBank/DDBJ whole genome shotgun (WGS) entry which is preliminary data.</text>
</comment>
<evidence type="ECO:0000256" key="4">
    <source>
        <dbReference type="ARBA" id="ARBA00022553"/>
    </source>
</evidence>
<dbReference type="InterPro" id="IPR003594">
    <property type="entry name" value="HATPase_dom"/>
</dbReference>
<keyword evidence="8" id="KW-0418">Kinase</keyword>
<evidence type="ECO:0000256" key="3">
    <source>
        <dbReference type="ARBA" id="ARBA00012438"/>
    </source>
</evidence>
<dbReference type="PROSITE" id="PS50109">
    <property type="entry name" value="HIS_KIN"/>
    <property type="match status" value="1"/>
</dbReference>
<dbReference type="Pfam" id="PF02518">
    <property type="entry name" value="HATPase_c"/>
    <property type="match status" value="1"/>
</dbReference>
<dbReference type="Gene3D" id="3.30.565.10">
    <property type="entry name" value="Histidine kinase-like ATPase, C-terminal domain"/>
    <property type="match status" value="1"/>
</dbReference>
<evidence type="ECO:0000256" key="11">
    <source>
        <dbReference type="ARBA" id="ARBA00023012"/>
    </source>
</evidence>
<keyword evidence="10 16" id="KW-1133">Transmembrane helix</keyword>
<keyword evidence="5" id="KW-0808">Transferase</keyword>
<evidence type="ECO:0000256" key="1">
    <source>
        <dbReference type="ARBA" id="ARBA00000085"/>
    </source>
</evidence>
<feature type="domain" description="Histidine kinase" evidence="17">
    <location>
        <begin position="761"/>
        <end position="1095"/>
    </location>
</feature>
<keyword evidence="13" id="KW-0325">Glycoprotein</keyword>
<dbReference type="PROSITE" id="PS50110">
    <property type="entry name" value="RESPONSE_REGULATORY"/>
    <property type="match status" value="1"/>
</dbReference>
<dbReference type="SUPFAM" id="SSF55874">
    <property type="entry name" value="ATPase domain of HSP90 chaperone/DNA topoisomerase II/histidine kinase"/>
    <property type="match status" value="1"/>
</dbReference>
<dbReference type="InterPro" id="IPR036097">
    <property type="entry name" value="HisK_dim/P_sf"/>
</dbReference>
<evidence type="ECO:0000256" key="2">
    <source>
        <dbReference type="ARBA" id="ARBA00004370"/>
    </source>
</evidence>
<dbReference type="PANTHER" id="PTHR43719:SF34">
    <property type="entry name" value="TWO-COMPONENT SYSTEM PROTEIN B"/>
    <property type="match status" value="1"/>
</dbReference>
<dbReference type="SMART" id="SM00448">
    <property type="entry name" value="REC"/>
    <property type="match status" value="1"/>
</dbReference>
<evidence type="ECO:0000256" key="14">
    <source>
        <dbReference type="PROSITE-ProRule" id="PRU00169"/>
    </source>
</evidence>
<feature type="region of interest" description="Disordered" evidence="15">
    <location>
        <begin position="933"/>
        <end position="1016"/>
    </location>
</feature>
<dbReference type="GO" id="GO:0005524">
    <property type="term" value="F:ATP binding"/>
    <property type="evidence" value="ECO:0007669"/>
    <property type="project" value="UniProtKB-KW"/>
</dbReference>
<dbReference type="EC" id="2.7.13.3" evidence="3"/>
<evidence type="ECO:0000256" key="8">
    <source>
        <dbReference type="ARBA" id="ARBA00022777"/>
    </source>
</evidence>
<feature type="non-terminal residue" evidence="19">
    <location>
        <position position="1349"/>
    </location>
</feature>
<dbReference type="CDD" id="cd17546">
    <property type="entry name" value="REC_hyHK_CKI1_RcsC-like"/>
    <property type="match status" value="1"/>
</dbReference>
<name>A0A9P7H0F6_9HYPO</name>
<accession>A0A9P7H0F6</accession>
<keyword evidence="9" id="KW-0067">ATP-binding</keyword>
<comment type="subcellular location">
    <subcellularLocation>
        <location evidence="2">Membrane</location>
    </subcellularLocation>
</comment>
<feature type="region of interest" description="Disordered" evidence="15">
    <location>
        <begin position="631"/>
        <end position="664"/>
    </location>
</feature>
<dbReference type="CDD" id="cd06225">
    <property type="entry name" value="HAMP"/>
    <property type="match status" value="1"/>
</dbReference>
<reference evidence="19" key="1">
    <citation type="submission" date="2021-04" db="EMBL/GenBank/DDBJ databases">
        <title>Draft genome of Fusarium avenaceum strain F156N33, isolated from an atmospheric sample in Virginia.</title>
        <authorList>
            <person name="Yang S."/>
            <person name="Vinatzer B.A."/>
            <person name="Coleman J."/>
        </authorList>
    </citation>
    <scope>NUCLEOTIDE SEQUENCE</scope>
    <source>
        <strain evidence="19">F156N33</strain>
    </source>
</reference>
<keyword evidence="20" id="KW-1185">Reference proteome</keyword>
<gene>
    <name evidence="19" type="ORF">KAF25_004563</name>
</gene>
<feature type="compositionally biased region" description="Low complexity" evidence="15">
    <location>
        <begin position="941"/>
        <end position="976"/>
    </location>
</feature>
<feature type="region of interest" description="Disordered" evidence="15">
    <location>
        <begin position="1101"/>
        <end position="1144"/>
    </location>
</feature>
<evidence type="ECO:0000259" key="18">
    <source>
        <dbReference type="PROSITE" id="PS50110"/>
    </source>
</evidence>
<feature type="compositionally biased region" description="Low complexity" evidence="15">
    <location>
        <begin position="1101"/>
        <end position="1116"/>
    </location>
</feature>